<proteinExistence type="predicted"/>
<dbReference type="EMBL" id="AF006665">
    <property type="protein sequence ID" value="AAB81141.1"/>
    <property type="molecule type" value="Genomic_DNA"/>
</dbReference>
<reference evidence="1" key="1">
    <citation type="submission" date="1997-06" db="EMBL/GenBank/DDBJ databases">
        <title>Sequence analysis of the 30 kb region (182') of the Bacillus subtilis chromosome containing the cge cluster.</title>
        <authorList>
            <person name="Ghim S.-Y."/>
            <person name="Jeong Y.-M."/>
            <person name="Choi S.-K."/>
            <person name="Park S.-H."/>
        </authorList>
    </citation>
    <scope>NUCLEOTIDE SEQUENCE</scope>
    <source>
        <strain evidence="1">168</strain>
    </source>
</reference>
<evidence type="ECO:0000313" key="1">
    <source>
        <dbReference type="EMBL" id="AAB81141.1"/>
    </source>
</evidence>
<protein>
    <submittedName>
        <fullName evidence="1">YokE</fullName>
    </submittedName>
</protein>
<organism evidence="1">
    <name type="scientific">Bacillus subtilis</name>
    <dbReference type="NCBI Taxonomy" id="1423"/>
    <lineage>
        <taxon>Bacteria</taxon>
        <taxon>Bacillati</taxon>
        <taxon>Bacillota</taxon>
        <taxon>Bacilli</taxon>
        <taxon>Bacillales</taxon>
        <taxon>Bacillaceae</taxon>
        <taxon>Bacillus</taxon>
    </lineage>
</organism>
<sequence>MIYFNIENSSDIHEFLKIAVAKNDVDYPFLEWIKEKGIPRLKNIDFNKLPNDDRFLAMIEFDEFVLQNEMILKILKRFEGVLFQQLIA</sequence>
<accession>O30464</accession>
<name>O30464_BACIU</name>
<dbReference type="AlphaFoldDB" id="O30464"/>
<gene>
    <name evidence="1" type="primary">yokE</name>
</gene>